<reference evidence="2" key="1">
    <citation type="submission" date="2020-06" db="EMBL/GenBank/DDBJ databases">
        <authorList>
            <person name="Li T."/>
            <person name="Hu X."/>
            <person name="Zhang T."/>
            <person name="Song X."/>
            <person name="Zhang H."/>
            <person name="Dai N."/>
            <person name="Sheng W."/>
            <person name="Hou X."/>
            <person name="Wei L."/>
        </authorList>
    </citation>
    <scope>NUCLEOTIDE SEQUENCE</scope>
    <source>
        <strain evidence="2">KEN1</strain>
        <tissue evidence="2">Leaf</tissue>
    </source>
</reference>
<feature type="compositionally biased region" description="Basic and acidic residues" evidence="1">
    <location>
        <begin position="287"/>
        <end position="309"/>
    </location>
</feature>
<protein>
    <recommendedName>
        <fullName evidence="3">Retrotransposon gag domain-containing protein</fullName>
    </recommendedName>
</protein>
<dbReference type="PANTHER" id="PTHR33223:SF10">
    <property type="entry name" value="AMINOTRANSFERASE-LIKE PLANT MOBILE DOMAIN-CONTAINING PROTEIN"/>
    <property type="match status" value="1"/>
</dbReference>
<dbReference type="PANTHER" id="PTHR33223">
    <property type="entry name" value="CCHC-TYPE DOMAIN-CONTAINING PROTEIN"/>
    <property type="match status" value="1"/>
</dbReference>
<feature type="compositionally biased region" description="Polar residues" evidence="1">
    <location>
        <begin position="32"/>
        <end position="43"/>
    </location>
</feature>
<dbReference type="AlphaFoldDB" id="A0AAW2YD83"/>
<feature type="region of interest" description="Disordered" evidence="1">
    <location>
        <begin position="1"/>
        <end position="44"/>
    </location>
</feature>
<sequence>MVRRRVVNEERPGGEIGDFPVEEEPPEMGYEGSSQARSSQKTMMNEDMKALLKEAAEQRGCPAGYLNQKSKSQGGGDIDLRKEISDLKRHLEPRVTHPRRGSPFAKEILSTSLPSHVRLPQLACYGGEKGDPRDHVDQFVAAMDLIDSNDALHCRIFRTTLVGRAQTWFSRLPLGSIRSFEQLIRGFVQHFASNKRYPKNPGHLFAIDKRRGNHSDHTYKDLPMKSWIYQTSTPGFLSGIMAQGLRNGGLADSLIGEPAPNWDELLSRAEKFILIEESRKIRGSTRPRKEPAREVPKRNHEGLKDDPRRQMNTYTP</sequence>
<comment type="caution">
    <text evidence="2">The sequence shown here is derived from an EMBL/GenBank/DDBJ whole genome shotgun (WGS) entry which is preliminary data.</text>
</comment>
<evidence type="ECO:0000313" key="2">
    <source>
        <dbReference type="EMBL" id="KAL0463327.1"/>
    </source>
</evidence>
<accession>A0AAW2YD83</accession>
<dbReference type="EMBL" id="JACGWN010000001">
    <property type="protein sequence ID" value="KAL0463327.1"/>
    <property type="molecule type" value="Genomic_DNA"/>
</dbReference>
<organism evidence="2">
    <name type="scientific">Sesamum latifolium</name>
    <dbReference type="NCBI Taxonomy" id="2727402"/>
    <lineage>
        <taxon>Eukaryota</taxon>
        <taxon>Viridiplantae</taxon>
        <taxon>Streptophyta</taxon>
        <taxon>Embryophyta</taxon>
        <taxon>Tracheophyta</taxon>
        <taxon>Spermatophyta</taxon>
        <taxon>Magnoliopsida</taxon>
        <taxon>eudicotyledons</taxon>
        <taxon>Gunneridae</taxon>
        <taxon>Pentapetalae</taxon>
        <taxon>asterids</taxon>
        <taxon>lamiids</taxon>
        <taxon>Lamiales</taxon>
        <taxon>Pedaliaceae</taxon>
        <taxon>Sesamum</taxon>
    </lineage>
</organism>
<reference evidence="2" key="2">
    <citation type="journal article" date="2024" name="Plant">
        <title>Genomic evolution and insights into agronomic trait innovations of Sesamum species.</title>
        <authorList>
            <person name="Miao H."/>
            <person name="Wang L."/>
            <person name="Qu L."/>
            <person name="Liu H."/>
            <person name="Sun Y."/>
            <person name="Le M."/>
            <person name="Wang Q."/>
            <person name="Wei S."/>
            <person name="Zheng Y."/>
            <person name="Lin W."/>
            <person name="Duan Y."/>
            <person name="Cao H."/>
            <person name="Xiong S."/>
            <person name="Wang X."/>
            <person name="Wei L."/>
            <person name="Li C."/>
            <person name="Ma Q."/>
            <person name="Ju M."/>
            <person name="Zhao R."/>
            <person name="Li G."/>
            <person name="Mu C."/>
            <person name="Tian Q."/>
            <person name="Mei H."/>
            <person name="Zhang T."/>
            <person name="Gao T."/>
            <person name="Zhang H."/>
        </authorList>
    </citation>
    <scope>NUCLEOTIDE SEQUENCE</scope>
    <source>
        <strain evidence="2">KEN1</strain>
    </source>
</reference>
<feature type="region of interest" description="Disordered" evidence="1">
    <location>
        <begin position="278"/>
        <end position="316"/>
    </location>
</feature>
<evidence type="ECO:0000256" key="1">
    <source>
        <dbReference type="SAM" id="MobiDB-lite"/>
    </source>
</evidence>
<evidence type="ECO:0008006" key="3">
    <source>
        <dbReference type="Google" id="ProtNLM"/>
    </source>
</evidence>
<name>A0AAW2YD83_9LAMI</name>
<proteinExistence type="predicted"/>
<feature type="compositionally biased region" description="Basic and acidic residues" evidence="1">
    <location>
        <begin position="1"/>
        <end position="13"/>
    </location>
</feature>
<gene>
    <name evidence="2" type="ORF">Slati_0220300</name>
</gene>